<dbReference type="CDD" id="cd01392">
    <property type="entry name" value="HTH_LacI"/>
    <property type="match status" value="1"/>
</dbReference>
<organism evidence="5 6">
    <name type="scientific">Hanamia caeni</name>
    <dbReference type="NCBI Taxonomy" id="2294116"/>
    <lineage>
        <taxon>Bacteria</taxon>
        <taxon>Pseudomonadati</taxon>
        <taxon>Bacteroidota</taxon>
        <taxon>Chitinophagia</taxon>
        <taxon>Chitinophagales</taxon>
        <taxon>Chitinophagaceae</taxon>
        <taxon>Hanamia</taxon>
    </lineage>
</organism>
<evidence type="ECO:0000259" key="4">
    <source>
        <dbReference type="PROSITE" id="PS50932"/>
    </source>
</evidence>
<dbReference type="Gene3D" id="1.10.260.40">
    <property type="entry name" value="lambda repressor-like DNA-binding domains"/>
    <property type="match status" value="1"/>
</dbReference>
<feature type="domain" description="HTH lacI-type" evidence="4">
    <location>
        <begin position="1"/>
        <end position="53"/>
    </location>
</feature>
<dbReference type="InterPro" id="IPR010982">
    <property type="entry name" value="Lambda_DNA-bd_dom_sf"/>
</dbReference>
<dbReference type="SUPFAM" id="SSF47413">
    <property type="entry name" value="lambda repressor-like DNA-binding domains"/>
    <property type="match status" value="1"/>
</dbReference>
<sequence>MRQLAKELKVSVATVSKALNDSHEISEQTKKKVLEGASRLNYTINPYASSLRNKKSKTIAAILPEVADHFFSLAINGIQAIAEQNGYHVLIYLSHEKFSNEMAIIEDCKSGRVDGVLISVTSETSNADHLLKLQQKNIPIVFFDREFEGFPGSKVVTNDFDSGNRAAKHLFKNGCTKIAFLSISSCLSICRKRAEGFKAAATGLKMRTHSDIVVMEAENNQELQNKIRKLLRSKNRPDGIIASVERIAMAVYLVCKEMGISIPGQLKVVAFSAIETASILNPSLTTITQPAFEIGSAAAELLFKQMKKRSADVDEETIILPSILIERDSSSHHA</sequence>
<dbReference type="PANTHER" id="PTHR30146">
    <property type="entry name" value="LACI-RELATED TRANSCRIPTIONAL REPRESSOR"/>
    <property type="match status" value="1"/>
</dbReference>
<dbReference type="Pfam" id="PF00356">
    <property type="entry name" value="LacI"/>
    <property type="match status" value="1"/>
</dbReference>
<dbReference type="PANTHER" id="PTHR30146:SF109">
    <property type="entry name" value="HTH-TYPE TRANSCRIPTIONAL REGULATOR GALS"/>
    <property type="match status" value="1"/>
</dbReference>
<dbReference type="InterPro" id="IPR046335">
    <property type="entry name" value="LacI/GalR-like_sensor"/>
</dbReference>
<dbReference type="SMART" id="SM00354">
    <property type="entry name" value="HTH_LACI"/>
    <property type="match status" value="1"/>
</dbReference>
<evidence type="ECO:0000256" key="2">
    <source>
        <dbReference type="ARBA" id="ARBA00023125"/>
    </source>
</evidence>
<dbReference type="GO" id="GO:0000976">
    <property type="term" value="F:transcription cis-regulatory region binding"/>
    <property type="evidence" value="ECO:0007669"/>
    <property type="project" value="TreeGrafter"/>
</dbReference>
<name>A0A3M9N8N8_9BACT</name>
<evidence type="ECO:0000313" key="6">
    <source>
        <dbReference type="Proteomes" id="UP000267223"/>
    </source>
</evidence>
<keyword evidence="2" id="KW-0238">DNA-binding</keyword>
<gene>
    <name evidence="5" type="ORF">EFY79_19445</name>
</gene>
<dbReference type="CDD" id="cd06267">
    <property type="entry name" value="PBP1_LacI_sugar_binding-like"/>
    <property type="match status" value="1"/>
</dbReference>
<keyword evidence="3" id="KW-0804">Transcription</keyword>
<evidence type="ECO:0000256" key="1">
    <source>
        <dbReference type="ARBA" id="ARBA00023015"/>
    </source>
</evidence>
<dbReference type="SUPFAM" id="SSF53822">
    <property type="entry name" value="Periplasmic binding protein-like I"/>
    <property type="match status" value="1"/>
</dbReference>
<evidence type="ECO:0000256" key="3">
    <source>
        <dbReference type="ARBA" id="ARBA00023163"/>
    </source>
</evidence>
<dbReference type="Pfam" id="PF13377">
    <property type="entry name" value="Peripla_BP_3"/>
    <property type="match status" value="1"/>
</dbReference>
<dbReference type="EMBL" id="RJJR01000022">
    <property type="protein sequence ID" value="RNI33358.1"/>
    <property type="molecule type" value="Genomic_DNA"/>
</dbReference>
<dbReference type="AlphaFoldDB" id="A0A3M9N8N8"/>
<dbReference type="OrthoDB" id="667031at2"/>
<reference evidence="5 6" key="1">
    <citation type="submission" date="2018-11" db="EMBL/GenBank/DDBJ databases">
        <title>Draft genome sequence of Ferruginibacter sp. BO-59.</title>
        <authorList>
            <person name="Im W.T."/>
        </authorList>
    </citation>
    <scope>NUCLEOTIDE SEQUENCE [LARGE SCALE GENOMIC DNA]</scope>
    <source>
        <strain evidence="5 6">BO-59</strain>
    </source>
</reference>
<keyword evidence="6" id="KW-1185">Reference proteome</keyword>
<accession>A0A3M9N8N8</accession>
<dbReference type="PROSITE" id="PS50932">
    <property type="entry name" value="HTH_LACI_2"/>
    <property type="match status" value="1"/>
</dbReference>
<dbReference type="Proteomes" id="UP000267223">
    <property type="component" value="Unassembled WGS sequence"/>
</dbReference>
<keyword evidence="1" id="KW-0805">Transcription regulation</keyword>
<proteinExistence type="predicted"/>
<dbReference type="Gene3D" id="3.40.50.2300">
    <property type="match status" value="2"/>
</dbReference>
<dbReference type="GO" id="GO:0003700">
    <property type="term" value="F:DNA-binding transcription factor activity"/>
    <property type="evidence" value="ECO:0007669"/>
    <property type="project" value="TreeGrafter"/>
</dbReference>
<comment type="caution">
    <text evidence="5">The sequence shown here is derived from an EMBL/GenBank/DDBJ whole genome shotgun (WGS) entry which is preliminary data.</text>
</comment>
<dbReference type="InterPro" id="IPR028082">
    <property type="entry name" value="Peripla_BP_I"/>
</dbReference>
<dbReference type="InterPro" id="IPR000843">
    <property type="entry name" value="HTH_LacI"/>
</dbReference>
<evidence type="ECO:0000313" key="5">
    <source>
        <dbReference type="EMBL" id="RNI33358.1"/>
    </source>
</evidence>
<protein>
    <submittedName>
        <fullName evidence="5">LacI family transcriptional regulator</fullName>
    </submittedName>
</protein>